<dbReference type="PANTHER" id="PTHR38813">
    <property type="match status" value="1"/>
</dbReference>
<reference evidence="2 3" key="1">
    <citation type="submission" date="2015-08" db="EMBL/GenBank/DDBJ databases">
        <title>Genome sequencing and assembly of the deep-sea bacterium Idiomarina zobellii.</title>
        <authorList>
            <person name="Mithoefer S.D."/>
            <person name="Rheaume B.A."/>
            <person name="MacLea K.S."/>
        </authorList>
    </citation>
    <scope>NUCLEOTIDE SEQUENCE [LARGE SCALE GENOMIC DNA]</scope>
    <source>
        <strain evidence="2 3">KMM 231</strain>
    </source>
</reference>
<dbReference type="SUPFAM" id="SSF143011">
    <property type="entry name" value="RelE-like"/>
    <property type="match status" value="1"/>
</dbReference>
<dbReference type="InterPro" id="IPR007712">
    <property type="entry name" value="RelE/ParE_toxin"/>
</dbReference>
<dbReference type="OrthoDB" id="5570653at2"/>
<evidence type="ECO:0000313" key="2">
    <source>
        <dbReference type="EMBL" id="KPD24715.1"/>
    </source>
</evidence>
<evidence type="ECO:0000256" key="1">
    <source>
        <dbReference type="ARBA" id="ARBA00022649"/>
    </source>
</evidence>
<accession>A0A837NJC2</accession>
<dbReference type="Pfam" id="PF05016">
    <property type="entry name" value="ParE_toxin"/>
    <property type="match status" value="1"/>
</dbReference>
<dbReference type="RefSeq" id="WP_053952951.1">
    <property type="nucleotide sequence ID" value="NZ_FNCB01000002.1"/>
</dbReference>
<dbReference type="EMBL" id="LHSG01000002">
    <property type="protein sequence ID" value="KPD24715.1"/>
    <property type="molecule type" value="Genomic_DNA"/>
</dbReference>
<dbReference type="PANTHER" id="PTHR38813:SF1">
    <property type="entry name" value="TOXIN RELE1-RELATED"/>
    <property type="match status" value="1"/>
</dbReference>
<sequence>MNKIEWTRKAIKQLHKISEVAKEPVVEKVSTLKRFPNCLHVKKLKGATHLYRLRVGRYRVLFTHLDTVRIVRINEVKKRDERTY</sequence>
<dbReference type="Proteomes" id="UP000053030">
    <property type="component" value="Unassembled WGS sequence"/>
</dbReference>
<proteinExistence type="predicted"/>
<organism evidence="2 3">
    <name type="scientific">Idiomarina zobellii</name>
    <dbReference type="NCBI Taxonomy" id="86103"/>
    <lineage>
        <taxon>Bacteria</taxon>
        <taxon>Pseudomonadati</taxon>
        <taxon>Pseudomonadota</taxon>
        <taxon>Gammaproteobacteria</taxon>
        <taxon>Alteromonadales</taxon>
        <taxon>Idiomarinaceae</taxon>
        <taxon>Idiomarina</taxon>
    </lineage>
</organism>
<dbReference type="Gene3D" id="3.30.2310.20">
    <property type="entry name" value="RelE-like"/>
    <property type="match status" value="1"/>
</dbReference>
<dbReference type="InterPro" id="IPR052747">
    <property type="entry name" value="TA_system_RelE_toxin"/>
</dbReference>
<keyword evidence="3" id="KW-1185">Reference proteome</keyword>
<dbReference type="AlphaFoldDB" id="A0A837NJC2"/>
<gene>
    <name evidence="2" type="ORF">AFK76_03760</name>
</gene>
<keyword evidence="1" id="KW-1277">Toxin-antitoxin system</keyword>
<name>A0A837NJC2_9GAMM</name>
<comment type="caution">
    <text evidence="2">The sequence shown here is derived from an EMBL/GenBank/DDBJ whole genome shotgun (WGS) entry which is preliminary data.</text>
</comment>
<dbReference type="InterPro" id="IPR035093">
    <property type="entry name" value="RelE/ParE_toxin_dom_sf"/>
</dbReference>
<evidence type="ECO:0000313" key="3">
    <source>
        <dbReference type="Proteomes" id="UP000053030"/>
    </source>
</evidence>
<protein>
    <submittedName>
        <fullName evidence="2">Cytotoxic translational repressor of toxin-antitoxin stability system</fullName>
    </submittedName>
</protein>